<organism evidence="1 2">
    <name type="scientific">Diploscapter pachys</name>
    <dbReference type="NCBI Taxonomy" id="2018661"/>
    <lineage>
        <taxon>Eukaryota</taxon>
        <taxon>Metazoa</taxon>
        <taxon>Ecdysozoa</taxon>
        <taxon>Nematoda</taxon>
        <taxon>Chromadorea</taxon>
        <taxon>Rhabditida</taxon>
        <taxon>Rhabditina</taxon>
        <taxon>Rhabditomorpha</taxon>
        <taxon>Rhabditoidea</taxon>
        <taxon>Rhabditidae</taxon>
        <taxon>Diploscapter</taxon>
    </lineage>
</organism>
<proteinExistence type="predicted"/>
<sequence>MAVSREGTQGRTICEGYQMGSRARFESMQRPAFATGLRHGESLGHLVDRDHAAGAHHQRGADGELADRTAAPDRDGVAMLDLRILGGHVAGREDIR</sequence>
<evidence type="ECO:0000313" key="2">
    <source>
        <dbReference type="Proteomes" id="UP000218231"/>
    </source>
</evidence>
<gene>
    <name evidence="1" type="ORF">WR25_15810</name>
</gene>
<dbReference type="EMBL" id="LIAE01010016">
    <property type="protein sequence ID" value="PAV66943.1"/>
    <property type="molecule type" value="Genomic_DNA"/>
</dbReference>
<protein>
    <submittedName>
        <fullName evidence="1">Uncharacterized protein</fullName>
    </submittedName>
</protein>
<comment type="caution">
    <text evidence="1">The sequence shown here is derived from an EMBL/GenBank/DDBJ whole genome shotgun (WGS) entry which is preliminary data.</text>
</comment>
<evidence type="ECO:0000313" key="1">
    <source>
        <dbReference type="EMBL" id="PAV66943.1"/>
    </source>
</evidence>
<keyword evidence="2" id="KW-1185">Reference proteome</keyword>
<reference evidence="1 2" key="1">
    <citation type="journal article" date="2017" name="Curr. Biol.">
        <title>Genome architecture and evolution of a unichromosomal asexual nematode.</title>
        <authorList>
            <person name="Fradin H."/>
            <person name="Zegar C."/>
            <person name="Gutwein M."/>
            <person name="Lucas J."/>
            <person name="Kovtun M."/>
            <person name="Corcoran D."/>
            <person name="Baugh L.R."/>
            <person name="Kiontke K."/>
            <person name="Gunsalus K."/>
            <person name="Fitch D.H."/>
            <person name="Piano F."/>
        </authorList>
    </citation>
    <scope>NUCLEOTIDE SEQUENCE [LARGE SCALE GENOMIC DNA]</scope>
    <source>
        <strain evidence="1">PF1309</strain>
    </source>
</reference>
<dbReference type="Proteomes" id="UP000218231">
    <property type="component" value="Unassembled WGS sequence"/>
</dbReference>
<dbReference type="AlphaFoldDB" id="A0A2A2JZ69"/>
<name>A0A2A2JZ69_9BILA</name>
<accession>A0A2A2JZ69</accession>